<keyword evidence="5" id="KW-1185">Reference proteome</keyword>
<dbReference type="STRING" id="554055.A0A2P6VL33"/>
<dbReference type="InterPro" id="IPR020845">
    <property type="entry name" value="AMP-binding_CS"/>
</dbReference>
<dbReference type="AlphaFoldDB" id="A0A2P6VL33"/>
<dbReference type="SUPFAM" id="SSF56801">
    <property type="entry name" value="Acetyl-CoA synthetase-like"/>
    <property type="match status" value="1"/>
</dbReference>
<dbReference type="GO" id="GO:0031956">
    <property type="term" value="F:medium-chain fatty acid-CoA ligase activity"/>
    <property type="evidence" value="ECO:0007669"/>
    <property type="project" value="TreeGrafter"/>
</dbReference>
<dbReference type="EMBL" id="LHPF02000004">
    <property type="protein sequence ID" value="PSC74789.1"/>
    <property type="molecule type" value="Genomic_DNA"/>
</dbReference>
<feature type="region of interest" description="Disordered" evidence="1">
    <location>
        <begin position="579"/>
        <end position="615"/>
    </location>
</feature>
<dbReference type="CDD" id="cd04433">
    <property type="entry name" value="AFD_class_I"/>
    <property type="match status" value="1"/>
</dbReference>
<evidence type="ECO:0000313" key="4">
    <source>
        <dbReference type="EMBL" id="PSC74789.1"/>
    </source>
</evidence>
<dbReference type="PANTHER" id="PTHR43201:SF32">
    <property type="entry name" value="2-SUCCINYLBENZOATE--COA LIGASE, CHLOROPLASTIC_PEROXISOMAL"/>
    <property type="match status" value="1"/>
</dbReference>
<feature type="region of interest" description="Disordered" evidence="1">
    <location>
        <begin position="336"/>
        <end position="386"/>
    </location>
</feature>
<reference evidence="4 5" key="1">
    <citation type="journal article" date="2018" name="Plant J.">
        <title>Genome sequences of Chlorella sorokiniana UTEX 1602 and Micractinium conductrix SAG 241.80: implications to maltose excretion by a green alga.</title>
        <authorList>
            <person name="Arriola M.B."/>
            <person name="Velmurugan N."/>
            <person name="Zhang Y."/>
            <person name="Plunkett M.H."/>
            <person name="Hondzo H."/>
            <person name="Barney B.M."/>
        </authorList>
    </citation>
    <scope>NUCLEOTIDE SEQUENCE [LARGE SCALE GENOMIC DNA]</scope>
    <source>
        <strain evidence="4 5">SAG 241.80</strain>
    </source>
</reference>
<feature type="domain" description="AMP-binding enzyme C-terminal" evidence="3">
    <location>
        <begin position="459"/>
        <end position="496"/>
    </location>
</feature>
<protein>
    <submittedName>
        <fullName evidence="4">2-succinylbenzoate-chloroplastic peroxisomal</fullName>
    </submittedName>
</protein>
<evidence type="ECO:0000259" key="2">
    <source>
        <dbReference type="Pfam" id="PF00501"/>
    </source>
</evidence>
<dbReference type="Pfam" id="PF13193">
    <property type="entry name" value="AMP-binding_C"/>
    <property type="match status" value="1"/>
</dbReference>
<organism evidence="4 5">
    <name type="scientific">Micractinium conductrix</name>
    <dbReference type="NCBI Taxonomy" id="554055"/>
    <lineage>
        <taxon>Eukaryota</taxon>
        <taxon>Viridiplantae</taxon>
        <taxon>Chlorophyta</taxon>
        <taxon>core chlorophytes</taxon>
        <taxon>Trebouxiophyceae</taxon>
        <taxon>Chlorellales</taxon>
        <taxon>Chlorellaceae</taxon>
        <taxon>Chlorella clade</taxon>
        <taxon>Micractinium</taxon>
    </lineage>
</organism>
<comment type="caution">
    <text evidence="4">The sequence shown here is derived from an EMBL/GenBank/DDBJ whole genome shotgun (WGS) entry which is preliminary data.</text>
</comment>
<accession>A0A2P6VL33</accession>
<dbReference type="InterPro" id="IPR042099">
    <property type="entry name" value="ANL_N_sf"/>
</dbReference>
<gene>
    <name evidence="4" type="ORF">C2E20_2248</name>
</gene>
<dbReference type="PANTHER" id="PTHR43201">
    <property type="entry name" value="ACYL-COA SYNTHETASE"/>
    <property type="match status" value="1"/>
</dbReference>
<dbReference type="OrthoDB" id="10253115at2759"/>
<dbReference type="InterPro" id="IPR000873">
    <property type="entry name" value="AMP-dep_synth/lig_dom"/>
</dbReference>
<evidence type="ECO:0000256" key="1">
    <source>
        <dbReference type="SAM" id="MobiDB-lite"/>
    </source>
</evidence>
<dbReference type="InterPro" id="IPR025110">
    <property type="entry name" value="AMP-bd_C"/>
</dbReference>
<dbReference type="Proteomes" id="UP000239649">
    <property type="component" value="Unassembled WGS sequence"/>
</dbReference>
<sequence length="749" mass="73851">MEALLAVTSAGGVAAPLNWRWGAGEAAGSARLVGARLLAADAACLRFALGLACAAAADALQQEDPSSEQPAARQPGGGGCVATLLLLGPPASFPAADLASAPPRLALVFAESLIADGACGASLELHSAPGGAALIVYTSGTTGRPKGVALSHEALHSQSMAKLLVCGYSAADIYLHAAPLFHVGGLSSALAMLAAGARHVFLPRFTGPALLAAIQQHSVTSFIAVPTMLADLLSAAALAHVPSLPSVTRVLVGGGGMPPEVQAGLAALCPAATVHTAYGMTEGASSLTFHTLWGPRRSGAAVRAMQPAAAAAAAAAPPAGLPGGVYVGRPPPGIELAIYEPPGGQPASDDSGAASSSGGGGGGGSRRVLASVRGSPSGAAPVASGGGRVRLCGEGEVLTRGPHLMLGYWDDEDATAAALLPGGWLRTGDLGCLRQGHLWLMGRAKDMIKSGGENVNAWEVERALGSHPAVAVAAVVGAADWRLGEAVAAAVVLRPGWRWAGERCQALLAGAGGGAATAAAQLQQEGRQQQQAAAQAALAAAAAAMRPVRHGGADGGEEQAAAHPGAGVRYSEDLRSTLLQRSPSRPGSSQGTHSGSTSGGLAAALAEPPPHDRQRLAPFGALQQLAGVAAGLEQAAAAAAAAGGVGGGCTTNGSIVGGGSGVPQALPDTQSVDGRLLQAHCRASGLAGFKLPRVFLLCDSAAPAAPRGSAAVVLPVNSTGKVVKHLLRQTVQQHMAAAGGRAGGPRARL</sequence>
<feature type="domain" description="AMP-dependent synthetase/ligase" evidence="2">
    <location>
        <begin position="2"/>
        <end position="347"/>
    </location>
</feature>
<dbReference type="GO" id="GO:0006631">
    <property type="term" value="P:fatty acid metabolic process"/>
    <property type="evidence" value="ECO:0007669"/>
    <property type="project" value="TreeGrafter"/>
</dbReference>
<feature type="compositionally biased region" description="Low complexity" evidence="1">
    <location>
        <begin position="587"/>
        <end position="606"/>
    </location>
</feature>
<name>A0A2P6VL33_9CHLO</name>
<dbReference type="Gene3D" id="3.30.300.30">
    <property type="match status" value="1"/>
</dbReference>
<dbReference type="Pfam" id="PF00501">
    <property type="entry name" value="AMP-binding"/>
    <property type="match status" value="1"/>
</dbReference>
<feature type="region of interest" description="Disordered" evidence="1">
    <location>
        <begin position="548"/>
        <end position="567"/>
    </location>
</feature>
<dbReference type="PROSITE" id="PS00455">
    <property type="entry name" value="AMP_BINDING"/>
    <property type="match status" value="1"/>
</dbReference>
<dbReference type="Gene3D" id="3.40.50.12780">
    <property type="entry name" value="N-terminal domain of ligase-like"/>
    <property type="match status" value="1"/>
</dbReference>
<proteinExistence type="predicted"/>
<evidence type="ECO:0000313" key="5">
    <source>
        <dbReference type="Proteomes" id="UP000239649"/>
    </source>
</evidence>
<feature type="compositionally biased region" description="Low complexity" evidence="1">
    <location>
        <begin position="366"/>
        <end position="383"/>
    </location>
</feature>
<dbReference type="InterPro" id="IPR045851">
    <property type="entry name" value="AMP-bd_C_sf"/>
</dbReference>
<feature type="compositionally biased region" description="Low complexity" evidence="1">
    <location>
        <begin position="347"/>
        <end position="356"/>
    </location>
</feature>
<evidence type="ECO:0000259" key="3">
    <source>
        <dbReference type="Pfam" id="PF13193"/>
    </source>
</evidence>